<keyword evidence="3" id="KW-0808">Transferase</keyword>
<accession>A0ABQ5FZT4</accession>
<evidence type="ECO:0000259" key="1">
    <source>
        <dbReference type="Pfam" id="PF13966"/>
    </source>
</evidence>
<sequence length="443" mass="51516">MADHQYAGRVLGKAPHELSRIIQETTEKIVLIKQRMQAAQDRQKSYADRKRKPMELKVGDRVILKVSPWKGVVRFGKRGKLNPRYVGPFKVLAKVGKVAYRLELPQELSRVHHTFPNYRLRFLMIIVEGDDLRLRLRYLNDGYLRWLNDGNLRWLIGDDEGCSYMTTIALEFVVKKEMVAVVAVVVEEKGLNAMVKEMILFFFGEWCKHKAINLMCILKGFEKVSGLKANLNKSRVYGLGVEQCTVEIMARWMGCSVGELPLTYLGLPIGALSDLVEAKCINTGNHNSETTWNNLVPKKVNIFAWREVRGRLPVRVKLDKKGIDLHTILCPHCDEMCETIDHSLVFYNETMKIWEKVFEWWNLQMVNVFSAKEMLRYNGDTPISVSYKKLWQSVVWTSGYYIWKNRNCRVFGKNVETAANLFHEIRLRAYEWIVRSSNKYKLN</sequence>
<dbReference type="EMBL" id="BQNB010017929">
    <property type="protein sequence ID" value="GJT68786.1"/>
    <property type="molecule type" value="Genomic_DNA"/>
</dbReference>
<dbReference type="InterPro" id="IPR026960">
    <property type="entry name" value="RVT-Znf"/>
</dbReference>
<evidence type="ECO:0000313" key="3">
    <source>
        <dbReference type="EMBL" id="GJT68786.1"/>
    </source>
</evidence>
<proteinExistence type="predicted"/>
<dbReference type="InterPro" id="IPR056924">
    <property type="entry name" value="SH3_Tf2-1"/>
</dbReference>
<keyword evidence="3" id="KW-0548">Nucleotidyltransferase</keyword>
<feature type="domain" description="Tf2-1-like SH3-like" evidence="2">
    <location>
        <begin position="59"/>
        <end position="115"/>
    </location>
</feature>
<dbReference type="PANTHER" id="PTHR46148">
    <property type="entry name" value="CHROMO DOMAIN-CONTAINING PROTEIN"/>
    <property type="match status" value="1"/>
</dbReference>
<dbReference type="Pfam" id="PF24626">
    <property type="entry name" value="SH3_Tf2-1"/>
    <property type="match status" value="1"/>
</dbReference>
<dbReference type="Proteomes" id="UP001151760">
    <property type="component" value="Unassembled WGS sequence"/>
</dbReference>
<dbReference type="PANTHER" id="PTHR46148:SF59">
    <property type="entry name" value="NUCLEOTIDYLTRANSFERASE, RIBONUCLEASE H"/>
    <property type="match status" value="1"/>
</dbReference>
<dbReference type="GO" id="GO:0003964">
    <property type="term" value="F:RNA-directed DNA polymerase activity"/>
    <property type="evidence" value="ECO:0007669"/>
    <property type="project" value="UniProtKB-KW"/>
</dbReference>
<gene>
    <name evidence="3" type="ORF">Tco_1020266</name>
</gene>
<evidence type="ECO:0000313" key="4">
    <source>
        <dbReference type="Proteomes" id="UP001151760"/>
    </source>
</evidence>
<reference evidence="3" key="1">
    <citation type="journal article" date="2022" name="Int. J. Mol. Sci.">
        <title>Draft Genome of Tanacetum Coccineum: Genomic Comparison of Closely Related Tanacetum-Family Plants.</title>
        <authorList>
            <person name="Yamashiro T."/>
            <person name="Shiraishi A."/>
            <person name="Nakayama K."/>
            <person name="Satake H."/>
        </authorList>
    </citation>
    <scope>NUCLEOTIDE SEQUENCE</scope>
</reference>
<dbReference type="Pfam" id="PF13966">
    <property type="entry name" value="zf-RVT"/>
    <property type="match status" value="1"/>
</dbReference>
<keyword evidence="4" id="KW-1185">Reference proteome</keyword>
<reference evidence="3" key="2">
    <citation type="submission" date="2022-01" db="EMBL/GenBank/DDBJ databases">
        <authorList>
            <person name="Yamashiro T."/>
            <person name="Shiraishi A."/>
            <person name="Satake H."/>
            <person name="Nakayama K."/>
        </authorList>
    </citation>
    <scope>NUCLEOTIDE SEQUENCE</scope>
</reference>
<feature type="domain" description="Reverse transcriptase zinc-binding" evidence="1">
    <location>
        <begin position="285"/>
        <end position="354"/>
    </location>
</feature>
<comment type="caution">
    <text evidence="3">The sequence shown here is derived from an EMBL/GenBank/DDBJ whole genome shotgun (WGS) entry which is preliminary data.</text>
</comment>
<name>A0ABQ5FZT4_9ASTR</name>
<protein>
    <submittedName>
        <fullName evidence="3">Reverse transcriptase domain-containing protein</fullName>
    </submittedName>
</protein>
<organism evidence="3 4">
    <name type="scientific">Tanacetum coccineum</name>
    <dbReference type="NCBI Taxonomy" id="301880"/>
    <lineage>
        <taxon>Eukaryota</taxon>
        <taxon>Viridiplantae</taxon>
        <taxon>Streptophyta</taxon>
        <taxon>Embryophyta</taxon>
        <taxon>Tracheophyta</taxon>
        <taxon>Spermatophyta</taxon>
        <taxon>Magnoliopsida</taxon>
        <taxon>eudicotyledons</taxon>
        <taxon>Gunneridae</taxon>
        <taxon>Pentapetalae</taxon>
        <taxon>asterids</taxon>
        <taxon>campanulids</taxon>
        <taxon>Asterales</taxon>
        <taxon>Asteraceae</taxon>
        <taxon>Asteroideae</taxon>
        <taxon>Anthemideae</taxon>
        <taxon>Anthemidinae</taxon>
        <taxon>Tanacetum</taxon>
    </lineage>
</organism>
<keyword evidence="3" id="KW-0695">RNA-directed DNA polymerase</keyword>
<evidence type="ECO:0000259" key="2">
    <source>
        <dbReference type="Pfam" id="PF24626"/>
    </source>
</evidence>